<name>A0A2X4TSS4_9NOCA</name>
<dbReference type="InterPro" id="IPR013196">
    <property type="entry name" value="HTH_11"/>
</dbReference>
<dbReference type="Gene3D" id="1.10.10.10">
    <property type="entry name" value="Winged helix-like DNA-binding domain superfamily/Winged helix DNA-binding domain"/>
    <property type="match status" value="1"/>
</dbReference>
<dbReference type="InterPro" id="IPR036388">
    <property type="entry name" value="WH-like_DNA-bd_sf"/>
</dbReference>
<feature type="domain" description="HTH deoR-type" evidence="4">
    <location>
        <begin position="18"/>
        <end position="83"/>
    </location>
</feature>
<dbReference type="InterPro" id="IPR018356">
    <property type="entry name" value="Tscrpt_reg_HTH_DeoR_CS"/>
</dbReference>
<dbReference type="Pfam" id="PF25583">
    <property type="entry name" value="WCX"/>
    <property type="match status" value="1"/>
</dbReference>
<proteinExistence type="predicted"/>
<keyword evidence="1" id="KW-0805">Transcription regulation</keyword>
<accession>A0A2X4TSS4</accession>
<evidence type="ECO:0000256" key="3">
    <source>
        <dbReference type="ARBA" id="ARBA00023163"/>
    </source>
</evidence>
<protein>
    <submittedName>
        <fullName evidence="5">DeoR family transcriptional regulator</fullName>
    </submittedName>
</protein>
<sequence>MRTGSVRNSCDGRTMRETSARLLRLLSLLQMRREWSGTELADRLRITPRTVRRDVEKLRDLGYPVDSTVGVGGGYRLGTGAEMPPLLLDDDEVVAVALALRSGATHSVSGIGDAETRALAKLRQVMPSRIRSRLEALQVDVVDRGPAESAVDAGLLTTVAAVCHAHERLRFDYRTHDGASSRREVEPHRVVRSGVRWYLVAWDLQRDGWRSFRLDRMDPKTPTGPRFTPRELPPGGAAEFVARGIMRGTSSVTARVLLHAPFDTVAPRVDGWWGTIEPVDDEHCALGLGGSSLESIADWLAAFEVDFTVLDPPELRDACGLAARRHTVIAERYLRA</sequence>
<dbReference type="InterPro" id="IPR001034">
    <property type="entry name" value="DeoR_HTH"/>
</dbReference>
<evidence type="ECO:0000259" key="4">
    <source>
        <dbReference type="PROSITE" id="PS51000"/>
    </source>
</evidence>
<dbReference type="PROSITE" id="PS51000">
    <property type="entry name" value="HTH_DEOR_2"/>
    <property type="match status" value="1"/>
</dbReference>
<dbReference type="AlphaFoldDB" id="A0A2X4TSS4"/>
<evidence type="ECO:0000313" key="5">
    <source>
        <dbReference type="EMBL" id="SQI30487.1"/>
    </source>
</evidence>
<keyword evidence="6" id="KW-1185">Reference proteome</keyword>
<organism evidence="5 6">
    <name type="scientific">Rhodococcus coprophilus</name>
    <dbReference type="NCBI Taxonomy" id="38310"/>
    <lineage>
        <taxon>Bacteria</taxon>
        <taxon>Bacillati</taxon>
        <taxon>Actinomycetota</taxon>
        <taxon>Actinomycetes</taxon>
        <taxon>Mycobacteriales</taxon>
        <taxon>Nocardiaceae</taxon>
        <taxon>Rhodococcus</taxon>
    </lineage>
</organism>
<dbReference type="Proteomes" id="UP000249091">
    <property type="component" value="Chromosome 1"/>
</dbReference>
<dbReference type="STRING" id="1219011.GCA_001895045_01754"/>
<dbReference type="Pfam" id="PF13280">
    <property type="entry name" value="WYL"/>
    <property type="match status" value="1"/>
</dbReference>
<dbReference type="PROSITE" id="PS00894">
    <property type="entry name" value="HTH_DEOR_1"/>
    <property type="match status" value="1"/>
</dbReference>
<reference evidence="5 6" key="1">
    <citation type="submission" date="2018-06" db="EMBL/GenBank/DDBJ databases">
        <authorList>
            <consortium name="Pathogen Informatics"/>
            <person name="Doyle S."/>
        </authorList>
    </citation>
    <scope>NUCLEOTIDE SEQUENCE [LARGE SCALE GENOMIC DNA]</scope>
    <source>
        <strain evidence="5 6">NCTC10994</strain>
    </source>
</reference>
<dbReference type="PROSITE" id="PS52050">
    <property type="entry name" value="WYL"/>
    <property type="match status" value="1"/>
</dbReference>
<dbReference type="PANTHER" id="PTHR34580:SF3">
    <property type="entry name" value="PROTEIN PAFB"/>
    <property type="match status" value="1"/>
</dbReference>
<keyword evidence="2" id="KW-0238">DNA-binding</keyword>
<dbReference type="InterPro" id="IPR051534">
    <property type="entry name" value="CBASS_pafABC_assoc_protein"/>
</dbReference>
<dbReference type="KEGG" id="rcr:NCTC10994_01643"/>
<dbReference type="Pfam" id="PF08279">
    <property type="entry name" value="HTH_11"/>
    <property type="match status" value="1"/>
</dbReference>
<evidence type="ECO:0000313" key="6">
    <source>
        <dbReference type="Proteomes" id="UP000249091"/>
    </source>
</evidence>
<evidence type="ECO:0000256" key="2">
    <source>
        <dbReference type="ARBA" id="ARBA00023125"/>
    </source>
</evidence>
<dbReference type="InterPro" id="IPR057727">
    <property type="entry name" value="WCX_dom"/>
</dbReference>
<keyword evidence="3" id="KW-0804">Transcription</keyword>
<gene>
    <name evidence="5" type="primary">pafB_2</name>
    <name evidence="5" type="ORF">NCTC10994_01643</name>
</gene>
<dbReference type="GO" id="GO:0003700">
    <property type="term" value="F:DNA-binding transcription factor activity"/>
    <property type="evidence" value="ECO:0007669"/>
    <property type="project" value="InterPro"/>
</dbReference>
<dbReference type="EMBL" id="LS483468">
    <property type="protein sequence ID" value="SQI30487.1"/>
    <property type="molecule type" value="Genomic_DNA"/>
</dbReference>
<evidence type="ECO:0000256" key="1">
    <source>
        <dbReference type="ARBA" id="ARBA00023015"/>
    </source>
</evidence>
<dbReference type="SUPFAM" id="SSF46785">
    <property type="entry name" value="Winged helix' DNA-binding domain"/>
    <property type="match status" value="1"/>
</dbReference>
<dbReference type="GO" id="GO:0003677">
    <property type="term" value="F:DNA binding"/>
    <property type="evidence" value="ECO:0007669"/>
    <property type="project" value="UniProtKB-KW"/>
</dbReference>
<dbReference type="InterPro" id="IPR036390">
    <property type="entry name" value="WH_DNA-bd_sf"/>
</dbReference>
<dbReference type="InterPro" id="IPR026881">
    <property type="entry name" value="WYL_dom"/>
</dbReference>
<dbReference type="PANTHER" id="PTHR34580">
    <property type="match status" value="1"/>
</dbReference>